<dbReference type="KEGG" id="kim:G3T16_12840"/>
<dbReference type="AlphaFoldDB" id="A0A6C0U5A7"/>
<dbReference type="EMBL" id="CP048711">
    <property type="protein sequence ID" value="QIB66167.1"/>
    <property type="molecule type" value="Genomic_DNA"/>
</dbReference>
<evidence type="ECO:0000313" key="1">
    <source>
        <dbReference type="EMBL" id="QIB66167.1"/>
    </source>
</evidence>
<proteinExistence type="predicted"/>
<gene>
    <name evidence="1" type="ORF">G3T16_12840</name>
</gene>
<dbReference type="RefSeq" id="WP_163495602.1">
    <property type="nucleotide sequence ID" value="NZ_CP048711.1"/>
</dbReference>
<reference evidence="1 2" key="1">
    <citation type="submission" date="2020-02" db="EMBL/GenBank/DDBJ databases">
        <title>Genome sequencing for Kineobactrum sp. M2.</title>
        <authorList>
            <person name="Park S.-J."/>
        </authorList>
    </citation>
    <scope>NUCLEOTIDE SEQUENCE [LARGE SCALE GENOMIC DNA]</scope>
    <source>
        <strain evidence="1 2">M2</strain>
    </source>
</reference>
<sequence length="95" mass="10424">MSLHCGAEVAVIVSPSIPVDTLPASQVQNIFLGRSSYFPGELRAIPVDQAEGSETQRAFYRDVMGQSPAQIKSHWSKILFTGRGRPPGRLPTMRK</sequence>
<keyword evidence="2" id="KW-1185">Reference proteome</keyword>
<dbReference type="Gene3D" id="3.40.190.10">
    <property type="entry name" value="Periplasmic binding protein-like II"/>
    <property type="match status" value="1"/>
</dbReference>
<protein>
    <submittedName>
        <fullName evidence="1">Uncharacterized protein</fullName>
    </submittedName>
</protein>
<evidence type="ECO:0000313" key="2">
    <source>
        <dbReference type="Proteomes" id="UP000477680"/>
    </source>
</evidence>
<name>A0A6C0U5A7_9GAMM</name>
<accession>A0A6C0U5A7</accession>
<dbReference type="Proteomes" id="UP000477680">
    <property type="component" value="Chromosome"/>
</dbReference>
<dbReference type="SUPFAM" id="SSF53850">
    <property type="entry name" value="Periplasmic binding protein-like II"/>
    <property type="match status" value="1"/>
</dbReference>
<organism evidence="1 2">
    <name type="scientific">Kineobactrum salinum</name>
    <dbReference type="NCBI Taxonomy" id="2708301"/>
    <lineage>
        <taxon>Bacteria</taxon>
        <taxon>Pseudomonadati</taxon>
        <taxon>Pseudomonadota</taxon>
        <taxon>Gammaproteobacteria</taxon>
        <taxon>Cellvibrionales</taxon>
        <taxon>Halieaceae</taxon>
        <taxon>Kineobactrum</taxon>
    </lineage>
</organism>